<keyword evidence="3" id="KW-1185">Reference proteome</keyword>
<dbReference type="Proteomes" id="UP000186905">
    <property type="component" value="Unassembled WGS sequence"/>
</dbReference>
<keyword evidence="1" id="KW-0732">Signal</keyword>
<gene>
    <name evidence="2" type="ORF">BIT28_22560</name>
</gene>
<reference evidence="2 3" key="1">
    <citation type="submission" date="2016-09" db="EMBL/GenBank/DDBJ databases">
        <title>Photobacterium proteolyticum sp. nov. a protease producing bacterium isolated from ocean sediments of Laizhou Bay.</title>
        <authorList>
            <person name="Li Y."/>
        </authorList>
    </citation>
    <scope>NUCLEOTIDE SEQUENCE [LARGE SCALE GENOMIC DNA]</scope>
    <source>
        <strain evidence="2 3">13-12</strain>
    </source>
</reference>
<dbReference type="SUPFAM" id="SSF56935">
    <property type="entry name" value="Porins"/>
    <property type="match status" value="1"/>
</dbReference>
<accession>A0A1Q9GLJ6</accession>
<dbReference type="EMBL" id="MJIL01000075">
    <property type="protein sequence ID" value="OLQ75423.1"/>
    <property type="molecule type" value="Genomic_DNA"/>
</dbReference>
<dbReference type="InterPro" id="IPR021523">
    <property type="entry name" value="DUF3187"/>
</dbReference>
<evidence type="ECO:0000313" key="3">
    <source>
        <dbReference type="Proteomes" id="UP000186905"/>
    </source>
</evidence>
<protein>
    <recommendedName>
        <fullName evidence="4">Outer membrane beta-barrel domain protein</fullName>
    </recommendedName>
</protein>
<name>A0A1Q9GLJ6_9GAMM</name>
<evidence type="ECO:0000313" key="2">
    <source>
        <dbReference type="EMBL" id="OLQ75423.1"/>
    </source>
</evidence>
<evidence type="ECO:0000256" key="1">
    <source>
        <dbReference type="SAM" id="SignalP"/>
    </source>
</evidence>
<dbReference type="RefSeq" id="WP_075764373.1">
    <property type="nucleotide sequence ID" value="NZ_MJIL01000075.1"/>
</dbReference>
<feature type="signal peptide" evidence="1">
    <location>
        <begin position="1"/>
        <end position="25"/>
    </location>
</feature>
<sequence length="328" mass="37243">MNTRSITLYTLSGVTALFGSGYATAEGIARFDDYGPLRTYAQSPIQSNSLTPLVRSGFSYQPGTVEVYTTGTIASVWAHTEEYNADYYQNAISVGGQWQINSKWLVELDYTYRFAANNHLDSLTSAFHDVFGISQNGRDEVDKHSFDISVPQYGVEIHDFNRETLGSALTFYTSYQLLETKRHGLSIGGSLYYNYVPSGPFETSNFEQALQLNYSYRRDKHMFYSMLGLSYRNDDEVLGNIPYNSVALSFGAGYQFQLTEKHRLLAEYHIYEGATDAASDLSKPSNEILLGYRYHMKRSAIEFSMIENVFNMDNSTDIAFTLGYRHRF</sequence>
<dbReference type="OrthoDB" id="5852241at2"/>
<comment type="caution">
    <text evidence="2">The sequence shown here is derived from an EMBL/GenBank/DDBJ whole genome shotgun (WGS) entry which is preliminary data.</text>
</comment>
<evidence type="ECO:0008006" key="4">
    <source>
        <dbReference type="Google" id="ProtNLM"/>
    </source>
</evidence>
<dbReference type="AlphaFoldDB" id="A0A1Q9GLJ6"/>
<proteinExistence type="predicted"/>
<organism evidence="2 3">
    <name type="scientific">Photobacterium proteolyticum</name>
    <dbReference type="NCBI Taxonomy" id="1903952"/>
    <lineage>
        <taxon>Bacteria</taxon>
        <taxon>Pseudomonadati</taxon>
        <taxon>Pseudomonadota</taxon>
        <taxon>Gammaproteobacteria</taxon>
        <taxon>Vibrionales</taxon>
        <taxon>Vibrionaceae</taxon>
        <taxon>Photobacterium</taxon>
    </lineage>
</organism>
<feature type="chain" id="PRO_5013158626" description="Outer membrane beta-barrel domain protein" evidence="1">
    <location>
        <begin position="26"/>
        <end position="328"/>
    </location>
</feature>
<dbReference type="Pfam" id="PF11383">
    <property type="entry name" value="DUF3187"/>
    <property type="match status" value="1"/>
</dbReference>